<dbReference type="SUPFAM" id="SSF160719">
    <property type="entry name" value="gpW/gp25-like"/>
    <property type="match status" value="1"/>
</dbReference>
<protein>
    <submittedName>
        <fullName evidence="2">Type VI secretion system baseplate subunit TssE</fullName>
    </submittedName>
</protein>
<dbReference type="RefSeq" id="WP_345340281.1">
    <property type="nucleotide sequence ID" value="NZ_BAABLI010000014.1"/>
</dbReference>
<dbReference type="PANTHER" id="PTHR38595">
    <property type="entry name" value="CYTOPLASMIC PROTEIN-RELATED"/>
    <property type="match status" value="1"/>
</dbReference>
<reference evidence="3" key="1">
    <citation type="journal article" date="2019" name="Int. J. Syst. Evol. Microbiol.">
        <title>The Global Catalogue of Microorganisms (GCM) 10K type strain sequencing project: providing services to taxonomists for standard genome sequencing and annotation.</title>
        <authorList>
            <consortium name="The Broad Institute Genomics Platform"/>
            <consortium name="The Broad Institute Genome Sequencing Center for Infectious Disease"/>
            <person name="Wu L."/>
            <person name="Ma J."/>
        </authorList>
    </citation>
    <scope>NUCLEOTIDE SEQUENCE [LARGE SCALE GENOMIC DNA]</scope>
    <source>
        <strain evidence="3">CGMCC 1.10992</strain>
    </source>
</reference>
<evidence type="ECO:0000313" key="2">
    <source>
        <dbReference type="EMBL" id="MFD2095648.1"/>
    </source>
</evidence>
<dbReference type="NCBIfam" id="TIGR03357">
    <property type="entry name" value="VI_zyme"/>
    <property type="match status" value="1"/>
</dbReference>
<dbReference type="PANTHER" id="PTHR38595:SF1">
    <property type="entry name" value="TYPE VI SECRETION SYSTEM COMPONENT TSSE1"/>
    <property type="match status" value="1"/>
</dbReference>
<gene>
    <name evidence="2" type="primary">tssE</name>
    <name evidence="2" type="ORF">ACFSJ3_06575</name>
</gene>
<organism evidence="2 3">
    <name type="scientific">Corallincola platygyrae</name>
    <dbReference type="NCBI Taxonomy" id="1193278"/>
    <lineage>
        <taxon>Bacteria</taxon>
        <taxon>Pseudomonadati</taxon>
        <taxon>Pseudomonadota</taxon>
        <taxon>Gammaproteobacteria</taxon>
        <taxon>Alteromonadales</taxon>
        <taxon>Psychromonadaceae</taxon>
        <taxon>Corallincola</taxon>
    </lineage>
</organism>
<dbReference type="EMBL" id="JBHUHT010000009">
    <property type="protein sequence ID" value="MFD2095648.1"/>
    <property type="molecule type" value="Genomic_DNA"/>
</dbReference>
<keyword evidence="3" id="KW-1185">Reference proteome</keyword>
<feature type="domain" description="IraD/Gp25-like" evidence="1">
    <location>
        <begin position="41"/>
        <end position="140"/>
    </location>
</feature>
<comment type="caution">
    <text evidence="2">The sequence shown here is derived from an EMBL/GenBank/DDBJ whole genome shotgun (WGS) entry which is preliminary data.</text>
</comment>
<proteinExistence type="predicted"/>
<dbReference type="InterPro" id="IPR017737">
    <property type="entry name" value="TssE1-like"/>
</dbReference>
<dbReference type="Proteomes" id="UP001597380">
    <property type="component" value="Unassembled WGS sequence"/>
</dbReference>
<dbReference type="InterPro" id="IPR053176">
    <property type="entry name" value="T6SS_TssE1-like"/>
</dbReference>
<dbReference type="Pfam" id="PF04965">
    <property type="entry name" value="GPW_gp25"/>
    <property type="match status" value="1"/>
</dbReference>
<dbReference type="InterPro" id="IPR007048">
    <property type="entry name" value="IraD/Gp25-like"/>
</dbReference>
<evidence type="ECO:0000259" key="1">
    <source>
        <dbReference type="Pfam" id="PF04965"/>
    </source>
</evidence>
<name>A0ABW4XMG2_9GAMM</name>
<accession>A0ABW4XMG2</accession>
<evidence type="ECO:0000313" key="3">
    <source>
        <dbReference type="Proteomes" id="UP001597380"/>
    </source>
</evidence>
<sequence length="164" mass="18575">MSLSAKDRSQAIQPSIIDRLVLDQDSSTNGGQVQIANVSLYRDSIRRDLENLLNARQTWIQIPEAYEELKKSVLSYGLPDFATLRTDSEDGQSQVCSYIEQLIRTFDLRFTHVSVYSLSDPNSIERTFKIRINAVVQAEPLPEEITFDSELEPVRLGISVRKVG</sequence>